<dbReference type="Proteomes" id="UP001174677">
    <property type="component" value="Chromosome 10"/>
</dbReference>
<proteinExistence type="predicted"/>
<dbReference type="InterPro" id="IPR045265">
    <property type="entry name" value="AIR12_DOMON"/>
</dbReference>
<sequence length="129" mass="14162">MDFMGNQPNWSRHGRITGTCRFQNSRGSMTAYPTPVTSLIPSMQPGTLNFKFSNISATYDNNEMTIFAIVGPLENGTTVNHVWQAGNSMSKGIPQAHAISGPNIQSMERINFLKSTQNGGRISEYPCTC</sequence>
<evidence type="ECO:0000313" key="3">
    <source>
        <dbReference type="Proteomes" id="UP001174677"/>
    </source>
</evidence>
<dbReference type="PANTHER" id="PTHR23130">
    <property type="entry name" value="CYTOCHROME B561 AND DOMON DOMAIN-CONTAINING PROTEIN"/>
    <property type="match status" value="1"/>
</dbReference>
<evidence type="ECO:0000259" key="1">
    <source>
        <dbReference type="Pfam" id="PF04526"/>
    </source>
</evidence>
<accession>A0ABQ9LPQ9</accession>
<dbReference type="EMBL" id="JARPOI010000010">
    <property type="protein sequence ID" value="KAJ9169969.1"/>
    <property type="molecule type" value="Genomic_DNA"/>
</dbReference>
<name>A0ABQ9LPQ9_HEVBR</name>
<feature type="domain" description="AIR12 DOMON" evidence="1">
    <location>
        <begin position="22"/>
        <end position="112"/>
    </location>
</feature>
<keyword evidence="3" id="KW-1185">Reference proteome</keyword>
<reference evidence="2 3" key="1">
    <citation type="journal article" date="2023" name="Plant Biotechnol. J.">
        <title>Chromosome-level wild Hevea brasiliensis genome provides new tools for genomic-assisted breeding and valuable loci to elevate rubber yield.</title>
        <authorList>
            <person name="Cheng H."/>
            <person name="Song X."/>
            <person name="Hu Y."/>
            <person name="Wu T."/>
            <person name="Yang Q."/>
            <person name="An Z."/>
            <person name="Feng S."/>
            <person name="Deng Z."/>
            <person name="Wu W."/>
            <person name="Zeng X."/>
            <person name="Tu M."/>
            <person name="Wang X."/>
            <person name="Huang H."/>
        </authorList>
    </citation>
    <scope>NUCLEOTIDE SEQUENCE [LARGE SCALE GENOMIC DNA]</scope>
    <source>
        <strain evidence="2">MT/VB/25A 57/8</strain>
    </source>
</reference>
<protein>
    <recommendedName>
        <fullName evidence="1">AIR12 DOMON domain-containing protein</fullName>
    </recommendedName>
</protein>
<dbReference type="PANTHER" id="PTHR23130:SF159">
    <property type="entry name" value="OS08G0335600 PROTEIN"/>
    <property type="match status" value="1"/>
</dbReference>
<organism evidence="2 3">
    <name type="scientific">Hevea brasiliensis</name>
    <name type="common">Para rubber tree</name>
    <name type="synonym">Siphonia brasiliensis</name>
    <dbReference type="NCBI Taxonomy" id="3981"/>
    <lineage>
        <taxon>Eukaryota</taxon>
        <taxon>Viridiplantae</taxon>
        <taxon>Streptophyta</taxon>
        <taxon>Embryophyta</taxon>
        <taxon>Tracheophyta</taxon>
        <taxon>Spermatophyta</taxon>
        <taxon>Magnoliopsida</taxon>
        <taxon>eudicotyledons</taxon>
        <taxon>Gunneridae</taxon>
        <taxon>Pentapetalae</taxon>
        <taxon>rosids</taxon>
        <taxon>fabids</taxon>
        <taxon>Malpighiales</taxon>
        <taxon>Euphorbiaceae</taxon>
        <taxon>Crotonoideae</taxon>
        <taxon>Micrandreae</taxon>
        <taxon>Hevea</taxon>
    </lineage>
</organism>
<dbReference type="Pfam" id="PF04526">
    <property type="entry name" value="DUF568"/>
    <property type="match status" value="1"/>
</dbReference>
<comment type="caution">
    <text evidence="2">The sequence shown here is derived from an EMBL/GenBank/DDBJ whole genome shotgun (WGS) entry which is preliminary data.</text>
</comment>
<evidence type="ECO:0000313" key="2">
    <source>
        <dbReference type="EMBL" id="KAJ9169969.1"/>
    </source>
</evidence>
<gene>
    <name evidence="2" type="ORF">P3X46_018108</name>
</gene>